<feature type="domain" description="GAF" evidence="2">
    <location>
        <begin position="25"/>
        <end position="182"/>
    </location>
</feature>
<dbReference type="InterPro" id="IPR003018">
    <property type="entry name" value="GAF"/>
</dbReference>
<dbReference type="Proteomes" id="UP000317691">
    <property type="component" value="Unassembled WGS sequence"/>
</dbReference>
<comment type="caution">
    <text evidence="3">The sequence shown here is derived from an EMBL/GenBank/DDBJ whole genome shotgun (WGS) entry which is preliminary data.</text>
</comment>
<evidence type="ECO:0000259" key="2">
    <source>
        <dbReference type="SMART" id="SM00065"/>
    </source>
</evidence>
<evidence type="ECO:0000256" key="1">
    <source>
        <dbReference type="SAM" id="MobiDB-lite"/>
    </source>
</evidence>
<dbReference type="InterPro" id="IPR029016">
    <property type="entry name" value="GAF-like_dom_sf"/>
</dbReference>
<organism evidence="3 4">
    <name type="scientific">Eiseniibacteriota bacterium</name>
    <dbReference type="NCBI Taxonomy" id="2212470"/>
    <lineage>
        <taxon>Bacteria</taxon>
        <taxon>Candidatus Eiseniibacteriota</taxon>
    </lineage>
</organism>
<sequence length="183" mass="19917">MKQDSTTFRPADLATAPAGPAPTEPQRLLPARVAERVRRGDPLRDVLEFMVAELKWHFPAYAWAGVYLTQGEVLELGPFRGPESPHHRIRIGVEGICGWVAQHAVPQVIPDVNADPRYLSCSASIRSEIVVPIVHEGRVWGVIDIDSETPAAFTQRDLDVLVELARVVAPSFAPASADAAGRA</sequence>
<evidence type="ECO:0000313" key="4">
    <source>
        <dbReference type="Proteomes" id="UP000317691"/>
    </source>
</evidence>
<accession>A0A538TM76</accession>
<name>A0A538TM76_UNCEI</name>
<proteinExistence type="predicted"/>
<gene>
    <name evidence="3" type="ORF">E6K79_06680</name>
</gene>
<reference evidence="3 4" key="1">
    <citation type="journal article" date="2019" name="Nat. Microbiol.">
        <title>Mediterranean grassland soil C-N compound turnover is dependent on rainfall and depth, and is mediated by genomically divergent microorganisms.</title>
        <authorList>
            <person name="Diamond S."/>
            <person name="Andeer P.F."/>
            <person name="Li Z."/>
            <person name="Crits-Christoph A."/>
            <person name="Burstein D."/>
            <person name="Anantharaman K."/>
            <person name="Lane K.R."/>
            <person name="Thomas B.C."/>
            <person name="Pan C."/>
            <person name="Northen T.R."/>
            <person name="Banfield J.F."/>
        </authorList>
    </citation>
    <scope>NUCLEOTIDE SEQUENCE [LARGE SCALE GENOMIC DNA]</scope>
    <source>
        <strain evidence="3">WS_9</strain>
    </source>
</reference>
<protein>
    <submittedName>
        <fullName evidence="3">GAF domain-containing protein</fullName>
    </submittedName>
</protein>
<evidence type="ECO:0000313" key="3">
    <source>
        <dbReference type="EMBL" id="TMQ64718.1"/>
    </source>
</evidence>
<dbReference type="Gene3D" id="3.30.450.40">
    <property type="match status" value="1"/>
</dbReference>
<dbReference type="Pfam" id="PF01590">
    <property type="entry name" value="GAF"/>
    <property type="match status" value="1"/>
</dbReference>
<dbReference type="SUPFAM" id="SSF55781">
    <property type="entry name" value="GAF domain-like"/>
    <property type="match status" value="1"/>
</dbReference>
<dbReference type="AlphaFoldDB" id="A0A538TM76"/>
<dbReference type="SMART" id="SM00065">
    <property type="entry name" value="GAF"/>
    <property type="match status" value="1"/>
</dbReference>
<feature type="region of interest" description="Disordered" evidence="1">
    <location>
        <begin position="1"/>
        <end position="27"/>
    </location>
</feature>
<dbReference type="EMBL" id="VBOZ01000017">
    <property type="protein sequence ID" value="TMQ64718.1"/>
    <property type="molecule type" value="Genomic_DNA"/>
</dbReference>